<dbReference type="CAZy" id="GH43">
    <property type="family name" value="Glycoside Hydrolase Family 43"/>
</dbReference>
<dbReference type="PATRIC" id="fig|632772.20.peg.317"/>
<keyword evidence="1" id="KW-0472">Membrane</keyword>
<dbReference type="EMBL" id="AP011115">
    <property type="protein sequence ID" value="BAH48524.1"/>
    <property type="molecule type" value="Genomic_DNA"/>
</dbReference>
<evidence type="ECO:0000256" key="1">
    <source>
        <dbReference type="SAM" id="Phobius"/>
    </source>
</evidence>
<dbReference type="STRING" id="632772.ROP_02770"/>
<name>C1AR47_RHOOB</name>
<evidence type="ECO:0008006" key="4">
    <source>
        <dbReference type="Google" id="ProtNLM"/>
    </source>
</evidence>
<reference evidence="2 3" key="1">
    <citation type="submission" date="2009-03" db="EMBL/GenBank/DDBJ databases">
        <title>Comparison of the complete genome sequences of Rhodococcus erythropolis PR4 and Rhodococcus opacus B4.</title>
        <authorList>
            <person name="Takarada H."/>
            <person name="Sekine M."/>
            <person name="Hosoyama A."/>
            <person name="Yamada R."/>
            <person name="Fujisawa T."/>
            <person name="Omata S."/>
            <person name="Shimizu A."/>
            <person name="Tsukatani N."/>
            <person name="Tanikawa S."/>
            <person name="Fujita N."/>
            <person name="Harayama S."/>
        </authorList>
    </citation>
    <scope>NUCLEOTIDE SEQUENCE [LARGE SCALE GENOMIC DNA]</scope>
    <source>
        <strain evidence="2 3">B4</strain>
    </source>
</reference>
<accession>C1AR47</accession>
<keyword evidence="1" id="KW-1133">Transmembrane helix</keyword>
<dbReference type="HOGENOM" id="CLU_055799_0_0_11"/>
<dbReference type="Gene3D" id="2.115.10.20">
    <property type="entry name" value="Glycosyl hydrolase domain, family 43"/>
    <property type="match status" value="1"/>
</dbReference>
<proteinExistence type="predicted"/>
<evidence type="ECO:0000313" key="2">
    <source>
        <dbReference type="EMBL" id="BAH48524.1"/>
    </source>
</evidence>
<dbReference type="SUPFAM" id="SSF75005">
    <property type="entry name" value="Arabinanase/levansucrase/invertase"/>
    <property type="match status" value="1"/>
</dbReference>
<dbReference type="KEGG" id="rop:ROP_02770"/>
<dbReference type="AlphaFoldDB" id="C1AR47"/>
<evidence type="ECO:0000313" key="3">
    <source>
        <dbReference type="Proteomes" id="UP000002212"/>
    </source>
</evidence>
<gene>
    <name evidence="2" type="ordered locus">ROP_02770</name>
</gene>
<dbReference type="InterPro" id="IPR023296">
    <property type="entry name" value="Glyco_hydro_beta-prop_sf"/>
</dbReference>
<dbReference type="Proteomes" id="UP000002212">
    <property type="component" value="Chromosome"/>
</dbReference>
<organism evidence="2 3">
    <name type="scientific">Rhodococcus opacus (strain B4)</name>
    <dbReference type="NCBI Taxonomy" id="632772"/>
    <lineage>
        <taxon>Bacteria</taxon>
        <taxon>Bacillati</taxon>
        <taxon>Actinomycetota</taxon>
        <taxon>Actinomycetes</taxon>
        <taxon>Mycobacteriales</taxon>
        <taxon>Nocardiaceae</taxon>
        <taxon>Rhodococcus</taxon>
    </lineage>
</organism>
<protein>
    <recommendedName>
        <fullName evidence="4">Arabinofuranosidase</fullName>
    </recommendedName>
</protein>
<sequence length="346" mass="36296">MDPSAAPAVKVTHGAPAVMDTAPVMLTKRTCFSAISMVILAVAGLLVATPGNSAAAPPAWRYTMVAFSNTSDRDMDVYESGDGTGFQPVGLSAFRPPSGLVRDPSIFRNADGLYYLTYTTGGGANIGFARSSDRINWTPLGNYPVPFCCALMPGTGDGTGSASPPGFSGSAGFRDGPSLSPFVTKAWAPEWFVDGDRVNVILSLSTGGGFVPYLMTALEPSLRLWSPPVPLAGIGADHIDTTVVKVGATYHAFTKNETKKVVEHAVASSVTGPYSFVPAGNWGSLVEGPALAQLPNGAWRIYLDAYTEGKYLYSDSTDGLRTWSPVQELPGLSGTARHFGVMTEPA</sequence>
<keyword evidence="1" id="KW-0812">Transmembrane</keyword>
<feature type="transmembrane region" description="Helical" evidence="1">
    <location>
        <begin position="31"/>
        <end position="48"/>
    </location>
</feature>